<gene>
    <name evidence="2" type="ORF">AAA799P11_00996</name>
</gene>
<dbReference type="InterPro" id="IPR029767">
    <property type="entry name" value="WecB-like"/>
</dbReference>
<dbReference type="SUPFAM" id="SSF53756">
    <property type="entry name" value="UDP-Glycosyltransferase/glycogen phosphorylase"/>
    <property type="match status" value="1"/>
</dbReference>
<dbReference type="PANTHER" id="PTHR43174">
    <property type="entry name" value="UDP-N-ACETYLGLUCOSAMINE 2-EPIMERASE"/>
    <property type="match status" value="1"/>
</dbReference>
<accession>A0A087RZ83</accession>
<proteinExistence type="predicted"/>
<dbReference type="PANTHER" id="PTHR43174:SF1">
    <property type="entry name" value="UDP-N-ACETYLGLUCOSAMINE 2-EPIMERASE"/>
    <property type="match status" value="1"/>
</dbReference>
<dbReference type="EC" id="5.1.3.23" evidence="2"/>
<feature type="domain" description="UDP-N-acetylglucosamine 2-epimerase" evidence="1">
    <location>
        <begin position="24"/>
        <end position="346"/>
    </location>
</feature>
<sequence length="350" mass="39588">MKACLIVGTRPQIIKSQPIINEFKKRRIKLFVIHTGQHYDYKMSKSFFDELEIPNPDYNLGISKGSSGKQLGEIISKLELHLKKINPDVVIVPGDTRSALGGALAANSLGIPIAHIESGARSYDPKMEEETNRRLIDHMSSYLFAPTPNCLKNLKSESVLGKISLSGDTMYDVFLQYKKILKLTNKKENFILMTIHRRENILNKKKISGIISTAKKLSQHGHDVVFPIHPHTKKQIKSYGLSLTGIKVINPLKYSEILKMISNSSLLITDSGGLQKEAFWLNTRCVTIRENTEWIETLKSKNNQLLTKITPNDYKKIEKILGKKFSSYKTKLFGNGNASKKIVSILFKQF</sequence>
<dbReference type="Gene3D" id="3.40.50.2000">
    <property type="entry name" value="Glycogen Phosphorylase B"/>
    <property type="match status" value="2"/>
</dbReference>
<name>A0A087RZ83_9ARCH</name>
<keyword evidence="3" id="KW-1185">Reference proteome</keyword>
<evidence type="ECO:0000313" key="3">
    <source>
        <dbReference type="Proteomes" id="UP000029387"/>
    </source>
</evidence>
<dbReference type="NCBIfam" id="TIGR00236">
    <property type="entry name" value="wecB"/>
    <property type="match status" value="1"/>
</dbReference>
<evidence type="ECO:0000259" key="1">
    <source>
        <dbReference type="Pfam" id="PF02350"/>
    </source>
</evidence>
<dbReference type="CDD" id="cd03786">
    <property type="entry name" value="GTB_UDP-GlcNAc_2-Epimerase"/>
    <property type="match status" value="1"/>
</dbReference>
<comment type="caution">
    <text evidence="2">The sequence shown here is derived from an EMBL/GenBank/DDBJ whole genome shotgun (WGS) entry which is preliminary data.</text>
</comment>
<dbReference type="InterPro" id="IPR003331">
    <property type="entry name" value="UDP_GlcNAc_Epimerase_2_dom"/>
</dbReference>
<protein>
    <submittedName>
        <fullName evidence="2">UDP-N-acetylglucosamine 2-epimerase protein</fullName>
        <ecNumber evidence="2">5.1.3.23</ecNumber>
    </submittedName>
</protein>
<dbReference type="Pfam" id="PF02350">
    <property type="entry name" value="Epimerase_2"/>
    <property type="match status" value="1"/>
</dbReference>
<dbReference type="GO" id="GO:0016853">
    <property type="term" value="F:isomerase activity"/>
    <property type="evidence" value="ECO:0007669"/>
    <property type="project" value="UniProtKB-KW"/>
</dbReference>
<keyword evidence="2" id="KW-0413">Isomerase</keyword>
<dbReference type="Proteomes" id="UP000029387">
    <property type="component" value="Unassembled WGS sequence"/>
</dbReference>
<dbReference type="EMBL" id="JOSZ01000014">
    <property type="protein sequence ID" value="KFM18787.1"/>
    <property type="molecule type" value="Genomic_DNA"/>
</dbReference>
<dbReference type="AlphaFoldDB" id="A0A087RZ83"/>
<organism evidence="2 3">
    <name type="scientific">Marine Group I thaumarchaeote SCGC AAA799-P11</name>
    <dbReference type="NCBI Taxonomy" id="1502295"/>
    <lineage>
        <taxon>Archaea</taxon>
        <taxon>Nitrososphaerota</taxon>
        <taxon>Marine Group I</taxon>
    </lineage>
</organism>
<evidence type="ECO:0000313" key="2">
    <source>
        <dbReference type="EMBL" id="KFM18787.1"/>
    </source>
</evidence>
<reference evidence="2 3" key="1">
    <citation type="submission" date="2014-06" db="EMBL/GenBank/DDBJ databases">
        <authorList>
            <person name="Ngugi D.K."/>
            <person name="Blom J."/>
            <person name="Alam I."/>
            <person name="Rashid M."/>
            <person name="Baalawi W."/>
            <person name="Zhang G."/>
            <person name="Hikmawan T."/>
            <person name="Guan Y."/>
            <person name="Antunes A."/>
            <person name="Siam R."/>
            <person name="El-Dorry H."/>
            <person name="Bajic V."/>
            <person name="Stingl U."/>
        </authorList>
    </citation>
    <scope>NUCLEOTIDE SEQUENCE [LARGE SCALE GENOMIC DNA]</scope>
    <source>
        <strain evidence="2">SCGC AAA799-P11</strain>
    </source>
</reference>